<sequence>MKAKGVNLASHFKAAAQPDTTMPATEYEHDGDGDADMAMASTEEDGALASPLEEMPAMDMALEGAETTAATAAAAEEEEEAVSGDHTFITALPRRSLRHPSLMKLRSAHRASAVSSPSDKLMSPASQQLQLHRHRRLPR</sequence>
<dbReference type="Pfam" id="PF05032">
    <property type="entry name" value="Spo12"/>
    <property type="match status" value="1"/>
</dbReference>
<protein>
    <submittedName>
        <fullName evidence="2">Uncharacterized protein</fullName>
    </submittedName>
</protein>
<dbReference type="OrthoDB" id="5578329at2759"/>
<feature type="region of interest" description="Disordered" evidence="1">
    <location>
        <begin position="94"/>
        <end position="139"/>
    </location>
</feature>
<evidence type="ECO:0000256" key="1">
    <source>
        <dbReference type="SAM" id="MobiDB-lite"/>
    </source>
</evidence>
<keyword evidence="3" id="KW-1185">Reference proteome</keyword>
<dbReference type="InterPro" id="IPR007727">
    <property type="entry name" value="Spo12"/>
</dbReference>
<dbReference type="Proteomes" id="UP000278143">
    <property type="component" value="Unassembled WGS sequence"/>
</dbReference>
<accession>A0A4P9YUZ8</accession>
<organism evidence="2 3">
    <name type="scientific">Syncephalis pseudoplumigaleata</name>
    <dbReference type="NCBI Taxonomy" id="1712513"/>
    <lineage>
        <taxon>Eukaryota</taxon>
        <taxon>Fungi</taxon>
        <taxon>Fungi incertae sedis</taxon>
        <taxon>Zoopagomycota</taxon>
        <taxon>Zoopagomycotina</taxon>
        <taxon>Zoopagomycetes</taxon>
        <taxon>Zoopagales</taxon>
        <taxon>Piptocephalidaceae</taxon>
        <taxon>Syncephalis</taxon>
    </lineage>
</organism>
<dbReference type="AlphaFoldDB" id="A0A4P9YUZ8"/>
<gene>
    <name evidence="2" type="ORF">SYNPS1DRAFT_31055</name>
</gene>
<dbReference type="EMBL" id="KZ991194">
    <property type="protein sequence ID" value="RKP23232.1"/>
    <property type="molecule type" value="Genomic_DNA"/>
</dbReference>
<name>A0A4P9YUZ8_9FUNG</name>
<feature type="region of interest" description="Disordered" evidence="1">
    <location>
        <begin position="1"/>
        <end position="44"/>
    </location>
</feature>
<evidence type="ECO:0000313" key="2">
    <source>
        <dbReference type="EMBL" id="RKP23232.1"/>
    </source>
</evidence>
<reference evidence="3" key="1">
    <citation type="journal article" date="2018" name="Nat. Microbiol.">
        <title>Leveraging single-cell genomics to expand the fungal tree of life.</title>
        <authorList>
            <person name="Ahrendt S.R."/>
            <person name="Quandt C.A."/>
            <person name="Ciobanu D."/>
            <person name="Clum A."/>
            <person name="Salamov A."/>
            <person name="Andreopoulos B."/>
            <person name="Cheng J.F."/>
            <person name="Woyke T."/>
            <person name="Pelin A."/>
            <person name="Henrissat B."/>
            <person name="Reynolds N.K."/>
            <person name="Benny G.L."/>
            <person name="Smith M.E."/>
            <person name="James T.Y."/>
            <person name="Grigoriev I.V."/>
        </authorList>
    </citation>
    <scope>NUCLEOTIDE SEQUENCE [LARGE SCALE GENOMIC DNA]</scope>
    <source>
        <strain evidence="3">Benny S71-1</strain>
    </source>
</reference>
<proteinExistence type="predicted"/>
<evidence type="ECO:0000313" key="3">
    <source>
        <dbReference type="Proteomes" id="UP000278143"/>
    </source>
</evidence>